<evidence type="ECO:0000313" key="2">
    <source>
        <dbReference type="EMBL" id="GMN58497.1"/>
    </source>
</evidence>
<dbReference type="AlphaFoldDB" id="A0AA88DNB0"/>
<comment type="caution">
    <text evidence="2">The sequence shown here is derived from an EMBL/GenBank/DDBJ whole genome shotgun (WGS) entry which is preliminary data.</text>
</comment>
<keyword evidence="1" id="KW-0732">Signal</keyword>
<dbReference type="Proteomes" id="UP001187192">
    <property type="component" value="Unassembled WGS sequence"/>
</dbReference>
<gene>
    <name evidence="2" type="ORF">TIFTF001_027596</name>
</gene>
<sequence>MTCPFLVVASHMWKVMLALASQVSNAKGLLTKARSTLVKLSKIGLCGGTLLVQAQQLAK</sequence>
<protein>
    <submittedName>
        <fullName evidence="2">Uncharacterized protein</fullName>
    </submittedName>
</protein>
<evidence type="ECO:0000256" key="1">
    <source>
        <dbReference type="SAM" id="SignalP"/>
    </source>
</evidence>
<name>A0AA88DNB0_FICCA</name>
<reference evidence="2" key="1">
    <citation type="submission" date="2023-07" db="EMBL/GenBank/DDBJ databases">
        <title>draft genome sequence of fig (Ficus carica).</title>
        <authorList>
            <person name="Takahashi T."/>
            <person name="Nishimura K."/>
        </authorList>
    </citation>
    <scope>NUCLEOTIDE SEQUENCE</scope>
</reference>
<keyword evidence="3" id="KW-1185">Reference proteome</keyword>
<dbReference type="EMBL" id="BTGU01000078">
    <property type="protein sequence ID" value="GMN58497.1"/>
    <property type="molecule type" value="Genomic_DNA"/>
</dbReference>
<feature type="signal peptide" evidence="1">
    <location>
        <begin position="1"/>
        <end position="20"/>
    </location>
</feature>
<organism evidence="2 3">
    <name type="scientific">Ficus carica</name>
    <name type="common">Common fig</name>
    <dbReference type="NCBI Taxonomy" id="3494"/>
    <lineage>
        <taxon>Eukaryota</taxon>
        <taxon>Viridiplantae</taxon>
        <taxon>Streptophyta</taxon>
        <taxon>Embryophyta</taxon>
        <taxon>Tracheophyta</taxon>
        <taxon>Spermatophyta</taxon>
        <taxon>Magnoliopsida</taxon>
        <taxon>eudicotyledons</taxon>
        <taxon>Gunneridae</taxon>
        <taxon>Pentapetalae</taxon>
        <taxon>rosids</taxon>
        <taxon>fabids</taxon>
        <taxon>Rosales</taxon>
        <taxon>Moraceae</taxon>
        <taxon>Ficeae</taxon>
        <taxon>Ficus</taxon>
    </lineage>
</organism>
<evidence type="ECO:0000313" key="3">
    <source>
        <dbReference type="Proteomes" id="UP001187192"/>
    </source>
</evidence>
<proteinExistence type="predicted"/>
<feature type="chain" id="PRO_5041647103" evidence="1">
    <location>
        <begin position="21"/>
        <end position="59"/>
    </location>
</feature>
<accession>A0AA88DNB0</accession>